<feature type="compositionally biased region" description="Basic and acidic residues" evidence="1">
    <location>
        <begin position="31"/>
        <end position="47"/>
    </location>
</feature>
<dbReference type="EMBL" id="BNEC01000005">
    <property type="protein sequence ID" value="GHI69599.1"/>
    <property type="molecule type" value="Genomic_DNA"/>
</dbReference>
<sequence length="76" mass="8543">MSTRRRPLGQGPVPLREYQEQEAEQETETETEQRVARGRTAAERATEDPAPTAPPETQLPTARRALGFGHDTRTTR</sequence>
<proteinExistence type="predicted"/>
<dbReference type="Proteomes" id="UP000613974">
    <property type="component" value="Unassembled WGS sequence"/>
</dbReference>
<evidence type="ECO:0000313" key="2">
    <source>
        <dbReference type="EMBL" id="GHI69599.1"/>
    </source>
</evidence>
<accession>A0ABQ3SN81</accession>
<keyword evidence="3" id="KW-1185">Reference proteome</keyword>
<gene>
    <name evidence="2" type="ORF">Snoj_35170</name>
</gene>
<organism evidence="2 3">
    <name type="scientific">Streptomyces nojiriensis</name>
    <dbReference type="NCBI Taxonomy" id="66374"/>
    <lineage>
        <taxon>Bacteria</taxon>
        <taxon>Bacillati</taxon>
        <taxon>Actinomycetota</taxon>
        <taxon>Actinomycetes</taxon>
        <taxon>Kitasatosporales</taxon>
        <taxon>Streptomycetaceae</taxon>
        <taxon>Streptomyces</taxon>
    </lineage>
</organism>
<reference evidence="3" key="1">
    <citation type="submission" date="2023-07" db="EMBL/GenBank/DDBJ databases">
        <title>Whole genome shotgun sequence of Streptomyces nojiriensis NBRC 13794.</title>
        <authorList>
            <person name="Komaki H."/>
            <person name="Tamura T."/>
        </authorList>
    </citation>
    <scope>NUCLEOTIDE SEQUENCE [LARGE SCALE GENOMIC DNA]</scope>
    <source>
        <strain evidence="3">NBRC 13794</strain>
    </source>
</reference>
<feature type="compositionally biased region" description="Acidic residues" evidence="1">
    <location>
        <begin position="20"/>
        <end position="30"/>
    </location>
</feature>
<name>A0ABQ3SN81_9ACTN</name>
<comment type="caution">
    <text evidence="2">The sequence shown here is derived from an EMBL/GenBank/DDBJ whole genome shotgun (WGS) entry which is preliminary data.</text>
</comment>
<protein>
    <submittedName>
        <fullName evidence="2">Uncharacterized protein</fullName>
    </submittedName>
</protein>
<dbReference type="GeneID" id="95587865"/>
<evidence type="ECO:0000256" key="1">
    <source>
        <dbReference type="SAM" id="MobiDB-lite"/>
    </source>
</evidence>
<dbReference type="RefSeq" id="WP_189746829.1">
    <property type="nucleotide sequence ID" value="NZ_BMRL01000023.1"/>
</dbReference>
<evidence type="ECO:0000313" key="3">
    <source>
        <dbReference type="Proteomes" id="UP000613974"/>
    </source>
</evidence>
<feature type="region of interest" description="Disordered" evidence="1">
    <location>
        <begin position="1"/>
        <end position="76"/>
    </location>
</feature>